<dbReference type="PANTHER" id="PTHR22929:SF0">
    <property type="entry name" value="TRANSCRIPTION FACTOR TFIIIB COMPONENT B'' HOMOLOG"/>
    <property type="match status" value="1"/>
</dbReference>
<dbReference type="GO" id="GO:0000126">
    <property type="term" value="C:transcription factor TFIIIB complex"/>
    <property type="evidence" value="ECO:0007669"/>
    <property type="project" value="TreeGrafter"/>
</dbReference>
<feature type="region of interest" description="Disordered" evidence="1">
    <location>
        <begin position="54"/>
        <end position="178"/>
    </location>
</feature>
<gene>
    <name evidence="3" type="ORF">BT63DRAFT_427660</name>
</gene>
<feature type="domain" description="Myb-like" evidence="2">
    <location>
        <begin position="340"/>
        <end position="388"/>
    </location>
</feature>
<dbReference type="OrthoDB" id="272624at2759"/>
<dbReference type="SMART" id="SM00717">
    <property type="entry name" value="SANT"/>
    <property type="match status" value="1"/>
</dbReference>
<dbReference type="EMBL" id="MU004239">
    <property type="protein sequence ID" value="KAF2665858.1"/>
    <property type="molecule type" value="Genomic_DNA"/>
</dbReference>
<feature type="compositionally biased region" description="Acidic residues" evidence="1">
    <location>
        <begin position="142"/>
        <end position="159"/>
    </location>
</feature>
<feature type="compositionally biased region" description="Basic residues" evidence="1">
    <location>
        <begin position="55"/>
        <end position="69"/>
    </location>
</feature>
<accession>A0A6A6U406</accession>
<organism evidence="3 4">
    <name type="scientific">Microthyrium microscopicum</name>
    <dbReference type="NCBI Taxonomy" id="703497"/>
    <lineage>
        <taxon>Eukaryota</taxon>
        <taxon>Fungi</taxon>
        <taxon>Dikarya</taxon>
        <taxon>Ascomycota</taxon>
        <taxon>Pezizomycotina</taxon>
        <taxon>Dothideomycetes</taxon>
        <taxon>Dothideomycetes incertae sedis</taxon>
        <taxon>Microthyriales</taxon>
        <taxon>Microthyriaceae</taxon>
        <taxon>Microthyrium</taxon>
    </lineage>
</organism>
<reference evidence="3" key="1">
    <citation type="journal article" date="2020" name="Stud. Mycol.">
        <title>101 Dothideomycetes genomes: a test case for predicting lifestyles and emergence of pathogens.</title>
        <authorList>
            <person name="Haridas S."/>
            <person name="Albert R."/>
            <person name="Binder M."/>
            <person name="Bloem J."/>
            <person name="Labutti K."/>
            <person name="Salamov A."/>
            <person name="Andreopoulos B."/>
            <person name="Baker S."/>
            <person name="Barry K."/>
            <person name="Bills G."/>
            <person name="Bluhm B."/>
            <person name="Cannon C."/>
            <person name="Castanera R."/>
            <person name="Culley D."/>
            <person name="Daum C."/>
            <person name="Ezra D."/>
            <person name="Gonzalez J."/>
            <person name="Henrissat B."/>
            <person name="Kuo A."/>
            <person name="Liang C."/>
            <person name="Lipzen A."/>
            <person name="Lutzoni F."/>
            <person name="Magnuson J."/>
            <person name="Mondo S."/>
            <person name="Nolan M."/>
            <person name="Ohm R."/>
            <person name="Pangilinan J."/>
            <person name="Park H.-J."/>
            <person name="Ramirez L."/>
            <person name="Alfaro M."/>
            <person name="Sun H."/>
            <person name="Tritt A."/>
            <person name="Yoshinaga Y."/>
            <person name="Zwiers L.-H."/>
            <person name="Turgeon B."/>
            <person name="Goodwin S."/>
            <person name="Spatafora J."/>
            <person name="Crous P."/>
            <person name="Grigoriev I."/>
        </authorList>
    </citation>
    <scope>NUCLEOTIDE SEQUENCE</scope>
    <source>
        <strain evidence="3">CBS 115976</strain>
    </source>
</reference>
<dbReference type="AlphaFoldDB" id="A0A6A6U406"/>
<dbReference type="SUPFAM" id="SSF46689">
    <property type="entry name" value="Homeodomain-like"/>
    <property type="match status" value="1"/>
</dbReference>
<name>A0A6A6U406_9PEZI</name>
<dbReference type="InterPro" id="IPR001005">
    <property type="entry name" value="SANT/Myb"/>
</dbReference>
<evidence type="ECO:0000259" key="2">
    <source>
        <dbReference type="SMART" id="SM00717"/>
    </source>
</evidence>
<dbReference type="GO" id="GO:0070898">
    <property type="term" value="P:RNA polymerase III preinitiation complex assembly"/>
    <property type="evidence" value="ECO:0007669"/>
    <property type="project" value="TreeGrafter"/>
</dbReference>
<dbReference type="PANTHER" id="PTHR22929">
    <property type="entry name" value="RNA POLYMERASE III TRANSCRIPTION INITIATION FACTOR B"/>
    <property type="match status" value="1"/>
</dbReference>
<evidence type="ECO:0000313" key="4">
    <source>
        <dbReference type="Proteomes" id="UP000799302"/>
    </source>
</evidence>
<dbReference type="InterPro" id="IPR009057">
    <property type="entry name" value="Homeodomain-like_sf"/>
</dbReference>
<dbReference type="InterPro" id="IPR039467">
    <property type="entry name" value="TFIIIB_B''_Myb"/>
</dbReference>
<dbReference type="GO" id="GO:0001156">
    <property type="term" value="F:TFIIIC-class transcription factor complex binding"/>
    <property type="evidence" value="ECO:0007669"/>
    <property type="project" value="TreeGrafter"/>
</dbReference>
<dbReference type="Pfam" id="PF15963">
    <property type="entry name" value="Myb_DNA-bind_7"/>
    <property type="match status" value="1"/>
</dbReference>
<dbReference type="Gene3D" id="1.10.10.60">
    <property type="entry name" value="Homeodomain-like"/>
    <property type="match status" value="1"/>
</dbReference>
<proteinExistence type="predicted"/>
<evidence type="ECO:0000256" key="1">
    <source>
        <dbReference type="SAM" id="MobiDB-lite"/>
    </source>
</evidence>
<feature type="region of interest" description="Disordered" evidence="1">
    <location>
        <begin position="1"/>
        <end position="42"/>
    </location>
</feature>
<evidence type="ECO:0000313" key="3">
    <source>
        <dbReference type="EMBL" id="KAF2665858.1"/>
    </source>
</evidence>
<sequence>MSLRSPSEVSIEASPEPSVDPENFDETSSQLAHHGEEQDNWVITTPAQILDLYKQPRKKAVKKGTKAKGKAPAQPSSSSQHVNPSRPPPKSARLANIQRRKEKQREQQQLQQQLQQRLAQNLAQDQDASTSAGVPIEVIASVEDEHDEDDEEENDDELEIISASKPRKRRKRVSTPEGSELVTIVPSMMSMFDLSARTRRNGLKSERESKMRKIDWTAVKQRRKEDEVRKAYERGVPKNYLDAENEPEFGEEATDADMDAALNRVLAQNATKKTAQGVRIRVVNGEHVVDEQTQRVDRHAHANEDLEALEEIEEDDLTRQFNSQTYIHMRRRDPKERIRTNDKWSMESTDKFYRALAQFGTDFYIISQMFPGRTRRQIKAKYIREERADPERVQHTLSASIEGEGNSRKWDLEVFREHAGMALSDFKDPRAIEAELEARRKEREEQIEEQRLETEETKRQRRLAGELSEGNEDEEGNTQAGATSKKKNAPAITRDLLDEELEEIEEGSDLEDEDED</sequence>
<dbReference type="CDD" id="cd00167">
    <property type="entry name" value="SANT"/>
    <property type="match status" value="1"/>
</dbReference>
<dbReference type="Proteomes" id="UP000799302">
    <property type="component" value="Unassembled WGS sequence"/>
</dbReference>
<feature type="region of interest" description="Disordered" evidence="1">
    <location>
        <begin position="441"/>
        <end position="516"/>
    </location>
</feature>
<keyword evidence="4" id="KW-1185">Reference proteome</keyword>
<protein>
    <recommendedName>
        <fullName evidence="2">Myb-like domain-containing protein</fullName>
    </recommendedName>
</protein>
<feature type="compositionally biased region" description="Basic and acidic residues" evidence="1">
    <location>
        <begin position="441"/>
        <end position="458"/>
    </location>
</feature>
<feature type="compositionally biased region" description="Polar residues" evidence="1">
    <location>
        <begin position="74"/>
        <end position="83"/>
    </location>
</feature>
<feature type="compositionally biased region" description="Acidic residues" evidence="1">
    <location>
        <begin position="497"/>
        <end position="516"/>
    </location>
</feature>
<feature type="compositionally biased region" description="Low complexity" evidence="1">
    <location>
        <begin position="107"/>
        <end position="127"/>
    </location>
</feature>